<reference evidence="1" key="1">
    <citation type="submission" date="2021-11" db="EMBL/GenBank/DDBJ databases">
        <title>Fusarium solani-melongenae Genome sequencing and assembly.</title>
        <authorList>
            <person name="Xie S."/>
            <person name="Huang L."/>
            <person name="Zhang X."/>
        </authorList>
    </citation>
    <scope>NUCLEOTIDE SEQUENCE</scope>
    <source>
        <strain evidence="1">CRI 24-3</strain>
    </source>
</reference>
<evidence type="ECO:0000313" key="1">
    <source>
        <dbReference type="EMBL" id="UPL02930.1"/>
    </source>
</evidence>
<accession>A0ACD3ZNM8</accession>
<sequence length="223" mass="25090">MPSQTTLPDLPHGQLLPNGLNDDPPLSQNDPTIGYRLNHTMLRIRDPRKSLHFYINLMGMRTIFAMNIGPVNAWYLGYPKTSEHQADLKKFGQETVQNLRQFEGLIELGHIKGSENQPEGYYQNGNDPPNLGFGHLGFTVPDVPAALKRLKDNGVEVVKDLGEETTRASISITKWENERGIGVEEEGTDTEIHSTFKEMYKNVAYVKDPDGYLIELIPQNMGI</sequence>
<name>A0ACD3ZNM8_FUSSC</name>
<protein>
    <submittedName>
        <fullName evidence="1">Uncharacterized protein</fullName>
    </submittedName>
</protein>
<organism evidence="1 2">
    <name type="scientific">Fusarium solani subsp. cucurbitae</name>
    <name type="common">Neocosmosporum cucurbitae</name>
    <dbReference type="NCBI Taxonomy" id="2747967"/>
    <lineage>
        <taxon>Eukaryota</taxon>
        <taxon>Fungi</taxon>
        <taxon>Dikarya</taxon>
        <taxon>Ascomycota</taxon>
        <taxon>Pezizomycotina</taxon>
        <taxon>Sordariomycetes</taxon>
        <taxon>Hypocreomycetidae</taxon>
        <taxon>Hypocreales</taxon>
        <taxon>Nectriaceae</taxon>
        <taxon>Fusarium</taxon>
        <taxon>Fusarium solani species complex</taxon>
    </lineage>
</organism>
<evidence type="ECO:0000313" key="2">
    <source>
        <dbReference type="Proteomes" id="UP000830768"/>
    </source>
</evidence>
<dbReference type="EMBL" id="CP090040">
    <property type="protein sequence ID" value="UPL02930.1"/>
    <property type="molecule type" value="Genomic_DNA"/>
</dbReference>
<dbReference type="Proteomes" id="UP000830768">
    <property type="component" value="Chromosome 12"/>
</dbReference>
<proteinExistence type="predicted"/>
<gene>
    <name evidence="1" type="ORF">LCI18_013864</name>
</gene>
<keyword evidence="2" id="KW-1185">Reference proteome</keyword>